<dbReference type="SUPFAM" id="SSF53092">
    <property type="entry name" value="Creatinase/prolidase N-terminal domain"/>
    <property type="match status" value="1"/>
</dbReference>
<dbReference type="Pfam" id="PF05195">
    <property type="entry name" value="AMP_N"/>
    <property type="match status" value="1"/>
</dbReference>
<dbReference type="Gene3D" id="3.40.350.10">
    <property type="entry name" value="Creatinase/prolidase N-terminal domain"/>
    <property type="match status" value="1"/>
</dbReference>
<dbReference type="InterPro" id="IPR007865">
    <property type="entry name" value="Aminopep_P_N"/>
</dbReference>
<feature type="domain" description="Aminopeptidase P N-terminal" evidence="14">
    <location>
        <begin position="5"/>
        <end position="138"/>
    </location>
</feature>
<dbReference type="InterPro" id="IPR001131">
    <property type="entry name" value="Peptidase_M24B_aminopep-P_CS"/>
</dbReference>
<evidence type="ECO:0000256" key="3">
    <source>
        <dbReference type="ARBA" id="ARBA00008766"/>
    </source>
</evidence>
<evidence type="ECO:0000256" key="7">
    <source>
        <dbReference type="ARBA" id="ARBA00022801"/>
    </source>
</evidence>
<keyword evidence="9" id="KW-0464">Manganese</keyword>
<accession>A0A432ZSG7</accession>
<keyword evidence="15" id="KW-0031">Aminopeptidase</keyword>
<gene>
    <name evidence="15" type="ORF">CWI84_04255</name>
</gene>
<dbReference type="FunFam" id="3.90.230.10:FF:000002">
    <property type="entry name" value="Xaa-Pro aminopeptidase 3"/>
    <property type="match status" value="1"/>
</dbReference>
<dbReference type="CDD" id="cd01087">
    <property type="entry name" value="Prolidase"/>
    <property type="match status" value="1"/>
</dbReference>
<reference evidence="15 16" key="1">
    <citation type="journal article" date="2011" name="Front. Microbiol.">
        <title>Genomic signatures of strain selection and enhancement in Bacillus atrophaeus var. globigii, a historical biowarfare simulant.</title>
        <authorList>
            <person name="Gibbons H.S."/>
            <person name="Broomall S.M."/>
            <person name="McNew L.A."/>
            <person name="Daligault H."/>
            <person name="Chapman C."/>
            <person name="Bruce D."/>
            <person name="Karavis M."/>
            <person name="Krepps M."/>
            <person name="McGregor P.A."/>
            <person name="Hong C."/>
            <person name="Park K.H."/>
            <person name="Akmal A."/>
            <person name="Feldman A."/>
            <person name="Lin J.S."/>
            <person name="Chang W.E."/>
            <person name="Higgs B.W."/>
            <person name="Demirev P."/>
            <person name="Lindquist J."/>
            <person name="Liem A."/>
            <person name="Fochler E."/>
            <person name="Read T.D."/>
            <person name="Tapia R."/>
            <person name="Johnson S."/>
            <person name="Bishop-Lilly K.A."/>
            <person name="Detter C."/>
            <person name="Han C."/>
            <person name="Sozhamannan S."/>
            <person name="Rosenzweig C.N."/>
            <person name="Skowronski E.W."/>
        </authorList>
    </citation>
    <scope>NUCLEOTIDE SEQUENCE [LARGE SCALE GENOMIC DNA]</scope>
    <source>
        <strain evidence="15 16">CC-PW-9</strain>
    </source>
</reference>
<dbReference type="SMART" id="SM01011">
    <property type="entry name" value="AMP_N"/>
    <property type="match status" value="1"/>
</dbReference>
<dbReference type="NCBIfam" id="NF008131">
    <property type="entry name" value="PRK10879.1"/>
    <property type="match status" value="1"/>
</dbReference>
<keyword evidence="8" id="KW-0482">Metalloprotease</keyword>
<dbReference type="EMBL" id="PIQH01000003">
    <property type="protein sequence ID" value="RUO80802.1"/>
    <property type="molecule type" value="Genomic_DNA"/>
</dbReference>
<comment type="similarity">
    <text evidence="3 13">Belongs to the peptidase M24B family.</text>
</comment>
<dbReference type="GO" id="GO:0006508">
    <property type="term" value="P:proteolysis"/>
    <property type="evidence" value="ECO:0007669"/>
    <property type="project" value="UniProtKB-KW"/>
</dbReference>
<comment type="catalytic activity">
    <reaction evidence="1">
        <text>Release of any N-terminal amino acid, including proline, that is linked to proline, even from a dipeptide or tripeptide.</text>
        <dbReference type="EC" id="3.4.11.9"/>
    </reaction>
</comment>
<evidence type="ECO:0000259" key="14">
    <source>
        <dbReference type="SMART" id="SM01011"/>
    </source>
</evidence>
<dbReference type="Proteomes" id="UP000287996">
    <property type="component" value="Unassembled WGS sequence"/>
</dbReference>
<evidence type="ECO:0000256" key="4">
    <source>
        <dbReference type="ARBA" id="ARBA00012574"/>
    </source>
</evidence>
<proteinExistence type="inferred from homology"/>
<evidence type="ECO:0000313" key="15">
    <source>
        <dbReference type="EMBL" id="RUO80802.1"/>
    </source>
</evidence>
<comment type="caution">
    <text evidence="15">The sequence shown here is derived from an EMBL/GenBank/DDBJ whole genome shotgun (WGS) entry which is preliminary data.</text>
</comment>
<evidence type="ECO:0000256" key="5">
    <source>
        <dbReference type="ARBA" id="ARBA00022670"/>
    </source>
</evidence>
<dbReference type="PROSITE" id="PS00491">
    <property type="entry name" value="PROLINE_PEPTIDASE"/>
    <property type="match status" value="1"/>
</dbReference>
<evidence type="ECO:0000256" key="10">
    <source>
        <dbReference type="ARBA" id="ARBA00069363"/>
    </source>
</evidence>
<keyword evidence="6 13" id="KW-0479">Metal-binding</keyword>
<dbReference type="GO" id="GO:0070006">
    <property type="term" value="F:metalloaminopeptidase activity"/>
    <property type="evidence" value="ECO:0007669"/>
    <property type="project" value="InterPro"/>
</dbReference>
<dbReference type="PANTHER" id="PTHR43226:SF4">
    <property type="entry name" value="XAA-PRO AMINOPEPTIDASE 3"/>
    <property type="match status" value="1"/>
</dbReference>
<sequence length="440" mass="49380">MLEQLPIEEFQQRRAALLRQLPKGSVAIVAAASEKTRSNDTEYPFRQNSDFFYLTGFNEPDALLLLANDAEQPVQLFCHDKDPQVEVWHGLRLGVENAVEQLGVDVAYSLDDIDSHLPELLNGSERVLILRGEEDQPELQLSYWLHSVREKARQGYQAPPIVEDLAPYLHNMRRSKSAGEQRMMRRAADISVAAFKRAMQFAKPGRYEFQVAAELHHAFAMEGAHQPAYGTICAGGANACVLHYTDNKDRLQDGDLLLIDAGGEYQGYAADITRTFPVNGRFTEPQRQLYQWVLDAQLAAIEVLRPGATLQQATDAAAKVLNRGLTQLGILDGDEQQNYEQKRWRKYFIHGLGHWLGLDVHDRGDYRNNGSNVKLAAGMVLTVEPGLYIPADAEVEEQWRDIGIRIEDDILITANGHENLTAALPKTVEDIEAWLAQGQN</sequence>
<evidence type="ECO:0000256" key="1">
    <source>
        <dbReference type="ARBA" id="ARBA00001424"/>
    </source>
</evidence>
<dbReference type="GO" id="GO:0005829">
    <property type="term" value="C:cytosol"/>
    <property type="evidence" value="ECO:0007669"/>
    <property type="project" value="TreeGrafter"/>
</dbReference>
<dbReference type="PANTHER" id="PTHR43226">
    <property type="entry name" value="XAA-PRO AMINOPEPTIDASE 3"/>
    <property type="match status" value="1"/>
</dbReference>
<evidence type="ECO:0000256" key="9">
    <source>
        <dbReference type="ARBA" id="ARBA00023211"/>
    </source>
</evidence>
<dbReference type="Gene3D" id="3.90.230.10">
    <property type="entry name" value="Creatinase/methionine aminopeptidase superfamily"/>
    <property type="match status" value="1"/>
</dbReference>
<keyword evidence="5" id="KW-0645">Protease</keyword>
<evidence type="ECO:0000256" key="6">
    <source>
        <dbReference type="ARBA" id="ARBA00022723"/>
    </source>
</evidence>
<evidence type="ECO:0000256" key="2">
    <source>
        <dbReference type="ARBA" id="ARBA00001936"/>
    </source>
</evidence>
<keyword evidence="7" id="KW-0378">Hydrolase</keyword>
<organism evidence="15 16">
    <name type="scientific">Idiomarina tyrosinivorans</name>
    <dbReference type="NCBI Taxonomy" id="1445662"/>
    <lineage>
        <taxon>Bacteria</taxon>
        <taxon>Pseudomonadati</taxon>
        <taxon>Pseudomonadota</taxon>
        <taxon>Gammaproteobacteria</taxon>
        <taxon>Alteromonadales</taxon>
        <taxon>Idiomarinaceae</taxon>
        <taxon>Idiomarina</taxon>
    </lineage>
</organism>
<dbReference type="EC" id="3.4.11.9" evidence="4"/>
<dbReference type="OrthoDB" id="9806388at2"/>
<keyword evidence="16" id="KW-1185">Reference proteome</keyword>
<dbReference type="InterPro" id="IPR000994">
    <property type="entry name" value="Pept_M24"/>
</dbReference>
<dbReference type="Pfam" id="PF00557">
    <property type="entry name" value="Peptidase_M24"/>
    <property type="match status" value="1"/>
</dbReference>
<dbReference type="SUPFAM" id="SSF55920">
    <property type="entry name" value="Creatinase/aminopeptidase"/>
    <property type="match status" value="1"/>
</dbReference>
<dbReference type="RefSeq" id="WP_126841333.1">
    <property type="nucleotide sequence ID" value="NZ_PIQH01000003.1"/>
</dbReference>
<dbReference type="InterPro" id="IPR052433">
    <property type="entry name" value="X-Pro_dipept-like"/>
</dbReference>
<evidence type="ECO:0000256" key="11">
    <source>
        <dbReference type="ARBA" id="ARBA00075356"/>
    </source>
</evidence>
<evidence type="ECO:0000256" key="12">
    <source>
        <dbReference type="ARBA" id="ARBA00081411"/>
    </source>
</evidence>
<dbReference type="InterPro" id="IPR036005">
    <property type="entry name" value="Creatinase/aminopeptidase-like"/>
</dbReference>
<dbReference type="AlphaFoldDB" id="A0A432ZSG7"/>
<evidence type="ECO:0000256" key="8">
    <source>
        <dbReference type="ARBA" id="ARBA00023049"/>
    </source>
</evidence>
<evidence type="ECO:0000313" key="16">
    <source>
        <dbReference type="Proteomes" id="UP000287996"/>
    </source>
</evidence>
<dbReference type="GO" id="GO:0030145">
    <property type="term" value="F:manganese ion binding"/>
    <property type="evidence" value="ECO:0007669"/>
    <property type="project" value="InterPro"/>
</dbReference>
<protein>
    <recommendedName>
        <fullName evidence="10">Xaa-Pro aminopeptidase</fullName>
        <ecNumber evidence="4">3.4.11.9</ecNumber>
    </recommendedName>
    <alternativeName>
        <fullName evidence="11">Aminopeptidase P II</fullName>
    </alternativeName>
    <alternativeName>
        <fullName evidence="12">X-Pro aminopeptidase</fullName>
    </alternativeName>
</protein>
<evidence type="ECO:0000256" key="13">
    <source>
        <dbReference type="RuleBase" id="RU000590"/>
    </source>
</evidence>
<dbReference type="InterPro" id="IPR029149">
    <property type="entry name" value="Creatin/AminoP/Spt16_N"/>
</dbReference>
<name>A0A432ZSG7_9GAMM</name>
<comment type="cofactor">
    <cofactor evidence="2">
        <name>Mn(2+)</name>
        <dbReference type="ChEBI" id="CHEBI:29035"/>
    </cofactor>
</comment>